<dbReference type="Proteomes" id="UP000179937">
    <property type="component" value="Unassembled WGS sequence"/>
</dbReference>
<dbReference type="EMBL" id="LYKI01000004">
    <property type="protein sequence ID" value="OIG74680.1"/>
    <property type="molecule type" value="Genomic_DNA"/>
</dbReference>
<dbReference type="RefSeq" id="WP_001214242.1">
    <property type="nucleotide sequence ID" value="NZ_CP077835.1"/>
</dbReference>
<evidence type="ECO:0000259" key="1">
    <source>
        <dbReference type="Pfam" id="PF04606"/>
    </source>
</evidence>
<sequence>MRGKHQLYCPHCSAKLTIRSSKQQHVLLRSIWLQCSNVMCGFTGAGIIEITHQISPSSQKNPDINLKKLKRRPDKYVKEIEPIPNLNLFPELEDS</sequence>
<dbReference type="AlphaFoldDB" id="A0A1S2G1H3"/>
<reference evidence="2 3" key="1">
    <citation type="submission" date="2016-05" db="EMBL/GenBank/DDBJ databases">
        <title>The evolution of Acinetobacter baumannii in vivo.</title>
        <authorList>
            <person name="Hua X."/>
            <person name="Yu Y."/>
        </authorList>
    </citation>
    <scope>NUCLEOTIDE SEQUENCE [LARGE SCALE GENOMIC DNA]</scope>
    <source>
        <strain evidence="2 3">XH647</strain>
    </source>
</reference>
<dbReference type="InterPro" id="IPR007684">
    <property type="entry name" value="Znf_Ogr/Delta"/>
</dbReference>
<gene>
    <name evidence="2" type="ORF">A7M90_13130</name>
</gene>
<organism evidence="2 3">
    <name type="scientific">Acinetobacter baumannii</name>
    <dbReference type="NCBI Taxonomy" id="470"/>
    <lineage>
        <taxon>Bacteria</taxon>
        <taxon>Pseudomonadati</taxon>
        <taxon>Pseudomonadota</taxon>
        <taxon>Gammaproteobacteria</taxon>
        <taxon>Moraxellales</taxon>
        <taxon>Moraxellaceae</taxon>
        <taxon>Acinetobacter</taxon>
        <taxon>Acinetobacter calcoaceticus/baumannii complex</taxon>
    </lineage>
</organism>
<comment type="caution">
    <text evidence="2">The sequence shown here is derived from an EMBL/GenBank/DDBJ whole genome shotgun (WGS) entry which is preliminary data.</text>
</comment>
<protein>
    <recommendedName>
        <fullName evidence="1">Zinc finger Ogr/Delta-type domain-containing protein</fullName>
    </recommendedName>
</protein>
<feature type="domain" description="Zinc finger Ogr/Delta-type" evidence="1">
    <location>
        <begin position="9"/>
        <end position="52"/>
    </location>
</feature>
<accession>A0A1S2G1H3</accession>
<dbReference type="Pfam" id="PF04606">
    <property type="entry name" value="Ogr_Delta"/>
    <property type="match status" value="1"/>
</dbReference>
<evidence type="ECO:0000313" key="3">
    <source>
        <dbReference type="Proteomes" id="UP000179937"/>
    </source>
</evidence>
<proteinExistence type="predicted"/>
<evidence type="ECO:0000313" key="2">
    <source>
        <dbReference type="EMBL" id="OIG74680.1"/>
    </source>
</evidence>
<name>A0A1S2G1H3_ACIBA</name>